<keyword evidence="9" id="KW-0032">Aminotransferase</keyword>
<evidence type="ECO:0000256" key="1">
    <source>
        <dbReference type="ARBA" id="ARBA00001933"/>
    </source>
</evidence>
<reference evidence="9 10" key="1">
    <citation type="submission" date="2018-09" db="EMBL/GenBank/DDBJ databases">
        <title>Micromonospora sp. nov. MS1-9, isolated from a root of Musa sp.</title>
        <authorList>
            <person name="Kuncharoen N."/>
            <person name="Kudo T."/>
            <person name="Ohkuma M."/>
            <person name="Yuki M."/>
            <person name="Tanasupawat S."/>
        </authorList>
    </citation>
    <scope>NUCLEOTIDE SEQUENCE [LARGE SCALE GENOMIC DNA]</scope>
    <source>
        <strain evidence="9 10">MS1-9</strain>
    </source>
</reference>
<dbReference type="EMBL" id="RAZT01000001">
    <property type="protein sequence ID" value="RKN36445.1"/>
    <property type="molecule type" value="Genomic_DNA"/>
</dbReference>
<accession>A0A3A9YH29</accession>
<keyword evidence="5 7" id="KW-0456">Lyase</keyword>
<dbReference type="GO" id="GO:0030170">
    <property type="term" value="F:pyridoxal phosphate binding"/>
    <property type="evidence" value="ECO:0007669"/>
    <property type="project" value="InterPro"/>
</dbReference>
<dbReference type="Gene3D" id="1.20.1340.10">
    <property type="entry name" value="dopa decarboxylase, N-terminal domain"/>
    <property type="match status" value="1"/>
</dbReference>
<protein>
    <submittedName>
        <fullName evidence="9">Aminotransferase class V-fold PLP-dependent enzyme</fullName>
    </submittedName>
</protein>
<dbReference type="PRINTS" id="PR00800">
    <property type="entry name" value="YHDCRBOXLASE"/>
</dbReference>
<evidence type="ECO:0000313" key="10">
    <source>
        <dbReference type="Proteomes" id="UP000275865"/>
    </source>
</evidence>
<feature type="modified residue" description="N6-(pyridoxal phosphate)lysine" evidence="6">
    <location>
        <position position="361"/>
    </location>
</feature>
<comment type="caution">
    <text evidence="9">The sequence shown here is derived from an EMBL/GenBank/DDBJ whole genome shotgun (WGS) entry which is preliminary data.</text>
</comment>
<dbReference type="GO" id="GO:0006520">
    <property type="term" value="P:amino acid metabolic process"/>
    <property type="evidence" value="ECO:0007669"/>
    <property type="project" value="InterPro"/>
</dbReference>
<dbReference type="GO" id="GO:0004058">
    <property type="term" value="F:aromatic-L-amino-acid decarboxylase activity"/>
    <property type="evidence" value="ECO:0007669"/>
    <property type="project" value="UniProtKB-ARBA"/>
</dbReference>
<dbReference type="GO" id="GO:0008483">
    <property type="term" value="F:transaminase activity"/>
    <property type="evidence" value="ECO:0007669"/>
    <property type="project" value="UniProtKB-KW"/>
</dbReference>
<evidence type="ECO:0000256" key="6">
    <source>
        <dbReference type="PIRSR" id="PIRSR602129-50"/>
    </source>
</evidence>
<gene>
    <name evidence="9" type="ORF">D7044_02005</name>
</gene>
<dbReference type="Pfam" id="PF00282">
    <property type="entry name" value="Pyridoxal_deC"/>
    <property type="match status" value="1"/>
</dbReference>
<dbReference type="InterPro" id="IPR015424">
    <property type="entry name" value="PyrdxlP-dep_Trfase"/>
</dbReference>
<evidence type="ECO:0000256" key="3">
    <source>
        <dbReference type="ARBA" id="ARBA00022793"/>
    </source>
</evidence>
<dbReference type="InterPro" id="IPR002129">
    <property type="entry name" value="PyrdxlP-dep_de-COase"/>
</dbReference>
<dbReference type="Proteomes" id="UP000275865">
    <property type="component" value="Unassembled WGS sequence"/>
</dbReference>
<evidence type="ECO:0000256" key="4">
    <source>
        <dbReference type="ARBA" id="ARBA00022898"/>
    </source>
</evidence>
<evidence type="ECO:0000256" key="7">
    <source>
        <dbReference type="RuleBase" id="RU000382"/>
    </source>
</evidence>
<evidence type="ECO:0000256" key="5">
    <source>
        <dbReference type="ARBA" id="ARBA00023239"/>
    </source>
</evidence>
<keyword evidence="4 6" id="KW-0663">Pyridoxal phosphate</keyword>
<comment type="similarity">
    <text evidence="2 7">Belongs to the group II decarboxylase family.</text>
</comment>
<feature type="region of interest" description="Disordered" evidence="8">
    <location>
        <begin position="1"/>
        <end position="41"/>
    </location>
</feature>
<dbReference type="SUPFAM" id="SSF53383">
    <property type="entry name" value="PLP-dependent transferases"/>
    <property type="match status" value="1"/>
</dbReference>
<sequence>MSSPGRTSGADTACAGCSTPTRRADPRRPDPPAPVEPVRGDCPTGPLLSWIMSDTHGESLADSALDPSAARIREMGTAAVEWAAAYHESIRDLPIAPRVSAAELNRRLAEPLPVDGRDFADLLDVFRDVIVPGSRHNGHPRFFGYVSAPGTAVAAVADLLASTLNANLPAWRSAPAPTELEHVTIGWIGEALGCDPGAGGLFTSGGSMANLTALAAARHRHCGDAVAIHGAGAHPAPLRVYASTETHHSVHKAAALLGIGRANVREIPVDAGLRMDVDALVAAVEQDRAAGLEPFCVVANAGTVVTGAVDPLREVAAVARRYGLWMHVDAAYGGFARLAPSARPLFDGLAEADSIALDPHKWLYLPADCGCLIYRDPEAARAAFRLDADYTRVTQTEPAEAFAFWDYGPDLSRRFRALKVWMLLAHAGSRALGEAIESNLDCARHLGELVDASDEFELLAPVGLSIVCFRYLPRTMRDEPRSDADEQRLDRLNERIMVALQQGGSSYLSNASVDGRFALRGCVLNYRTTRQDMEILLDDVRRAAKQVLDAEE</sequence>
<evidence type="ECO:0000256" key="8">
    <source>
        <dbReference type="SAM" id="MobiDB-lite"/>
    </source>
</evidence>
<evidence type="ECO:0000256" key="2">
    <source>
        <dbReference type="ARBA" id="ARBA00009533"/>
    </source>
</evidence>
<dbReference type="GO" id="GO:0019752">
    <property type="term" value="P:carboxylic acid metabolic process"/>
    <property type="evidence" value="ECO:0007669"/>
    <property type="project" value="InterPro"/>
</dbReference>
<feature type="compositionally biased region" description="Polar residues" evidence="8">
    <location>
        <begin position="1"/>
        <end position="10"/>
    </location>
</feature>
<name>A0A3A9YH29_9ACTN</name>
<evidence type="ECO:0000313" key="9">
    <source>
        <dbReference type="EMBL" id="RKN36445.1"/>
    </source>
</evidence>
<proteinExistence type="inferred from homology"/>
<dbReference type="InterPro" id="IPR015422">
    <property type="entry name" value="PyrdxlP-dep_Trfase_small"/>
</dbReference>
<dbReference type="Gene3D" id="3.90.1150.10">
    <property type="entry name" value="Aspartate Aminotransferase, domain 1"/>
    <property type="match status" value="1"/>
</dbReference>
<keyword evidence="9" id="KW-0808">Transferase</keyword>
<dbReference type="PANTHER" id="PTHR11999">
    <property type="entry name" value="GROUP II PYRIDOXAL-5-PHOSPHATE DECARBOXYLASE"/>
    <property type="match status" value="1"/>
</dbReference>
<comment type="cofactor">
    <cofactor evidence="1 6 7">
        <name>pyridoxal 5'-phosphate</name>
        <dbReference type="ChEBI" id="CHEBI:597326"/>
    </cofactor>
</comment>
<organism evidence="9 10">
    <name type="scientific">Micromonospora musae</name>
    <dbReference type="NCBI Taxonomy" id="1894970"/>
    <lineage>
        <taxon>Bacteria</taxon>
        <taxon>Bacillati</taxon>
        <taxon>Actinomycetota</taxon>
        <taxon>Actinomycetes</taxon>
        <taxon>Micromonosporales</taxon>
        <taxon>Micromonosporaceae</taxon>
        <taxon>Micromonospora</taxon>
    </lineage>
</organism>
<keyword evidence="3" id="KW-0210">Decarboxylase</keyword>
<dbReference type="AlphaFoldDB" id="A0A3A9YH29"/>
<dbReference type="PANTHER" id="PTHR11999:SF70">
    <property type="entry name" value="MIP05841P"/>
    <property type="match status" value="1"/>
</dbReference>
<dbReference type="InterPro" id="IPR010977">
    <property type="entry name" value="Aromatic_deC"/>
</dbReference>
<dbReference type="InterPro" id="IPR015421">
    <property type="entry name" value="PyrdxlP-dep_Trfase_major"/>
</dbReference>
<dbReference type="Gene3D" id="3.40.640.10">
    <property type="entry name" value="Type I PLP-dependent aspartate aminotransferase-like (Major domain)"/>
    <property type="match status" value="1"/>
</dbReference>